<keyword evidence="14" id="KW-0449">Lipoprotein</keyword>
<dbReference type="SMART" id="SM00174">
    <property type="entry name" value="RHO"/>
    <property type="match status" value="1"/>
</dbReference>
<dbReference type="Proteomes" id="UP000014680">
    <property type="component" value="Unassembled WGS sequence"/>
</dbReference>
<dbReference type="FunFam" id="3.40.50.300:FF:002060">
    <property type="entry name" value="Rho family GTPase"/>
    <property type="match status" value="1"/>
</dbReference>
<dbReference type="EMBL" id="KB207140">
    <property type="protein sequence ID" value="ELP84242.1"/>
    <property type="molecule type" value="Genomic_DNA"/>
</dbReference>
<dbReference type="OrthoDB" id="27182at2759"/>
<evidence type="ECO:0000313" key="16">
    <source>
        <dbReference type="EMBL" id="ELP84242.1"/>
    </source>
</evidence>
<dbReference type="PROSITE" id="PS51420">
    <property type="entry name" value="RHO"/>
    <property type="match status" value="1"/>
</dbReference>
<dbReference type="AlphaFoldDB" id="A0A0A1TV84"/>
<protein>
    <recommendedName>
        <fullName evidence="5">small monomeric GTPase</fullName>
        <ecNumber evidence="5">3.6.5.2</ecNumber>
    </recommendedName>
</protein>
<dbReference type="GeneID" id="14883217"/>
<evidence type="ECO:0000256" key="14">
    <source>
        <dbReference type="ARBA" id="ARBA00023288"/>
    </source>
</evidence>
<evidence type="ECO:0000256" key="15">
    <source>
        <dbReference type="ARBA" id="ARBA00023289"/>
    </source>
</evidence>
<keyword evidence="6" id="KW-0488">Methylation</keyword>
<dbReference type="PANTHER" id="PTHR24072">
    <property type="entry name" value="RHO FAMILY GTPASE"/>
    <property type="match status" value="1"/>
</dbReference>
<dbReference type="InterPro" id="IPR003578">
    <property type="entry name" value="Small_GTPase_Rho"/>
</dbReference>
<comment type="similarity">
    <text evidence="4">Belongs to the small GTPase superfamily. Rho family.</text>
</comment>
<dbReference type="GO" id="GO:0005525">
    <property type="term" value="F:GTP binding"/>
    <property type="evidence" value="ECO:0007669"/>
    <property type="project" value="UniProtKB-KW"/>
</dbReference>
<keyword evidence="8" id="KW-0547">Nucleotide-binding</keyword>
<keyword evidence="10" id="KW-0460">Magnesium</keyword>
<dbReference type="GO" id="GO:0016020">
    <property type="term" value="C:membrane"/>
    <property type="evidence" value="ECO:0007669"/>
    <property type="project" value="UniProtKB-SubCell"/>
</dbReference>
<evidence type="ECO:0000256" key="9">
    <source>
        <dbReference type="ARBA" id="ARBA00022801"/>
    </source>
</evidence>
<dbReference type="GO" id="GO:0003925">
    <property type="term" value="F:G protein activity"/>
    <property type="evidence" value="ECO:0007669"/>
    <property type="project" value="UniProtKB-EC"/>
</dbReference>
<keyword evidence="13" id="KW-0206">Cytoskeleton</keyword>
<reference evidence="16 17" key="1">
    <citation type="submission" date="2012-10" db="EMBL/GenBank/DDBJ databases">
        <authorList>
            <person name="Zafar N."/>
            <person name="Inman J."/>
            <person name="Hall N."/>
            <person name="Lorenzi H."/>
            <person name="Caler E."/>
        </authorList>
    </citation>
    <scope>NUCLEOTIDE SEQUENCE [LARGE SCALE GENOMIC DNA]</scope>
    <source>
        <strain evidence="16 17">IP1</strain>
    </source>
</reference>
<dbReference type="CDD" id="cd00157">
    <property type="entry name" value="Rho"/>
    <property type="match status" value="1"/>
</dbReference>
<keyword evidence="9" id="KW-0378">Hydrolase</keyword>
<accession>A0A0A1TV84</accession>
<comment type="cofactor">
    <cofactor evidence="1">
        <name>Mg(2+)</name>
        <dbReference type="ChEBI" id="CHEBI:18420"/>
    </cofactor>
</comment>
<dbReference type="InterPro" id="IPR005225">
    <property type="entry name" value="Small_GTP-bd"/>
</dbReference>
<evidence type="ECO:0000256" key="13">
    <source>
        <dbReference type="ARBA" id="ARBA00023212"/>
    </source>
</evidence>
<dbReference type="InterPro" id="IPR027417">
    <property type="entry name" value="P-loop_NTPase"/>
</dbReference>
<dbReference type="EC" id="3.6.5.2" evidence="5"/>
<keyword evidence="7" id="KW-0479">Metal-binding</keyword>
<dbReference type="NCBIfam" id="TIGR00231">
    <property type="entry name" value="small_GTP"/>
    <property type="match status" value="1"/>
</dbReference>
<dbReference type="PRINTS" id="PR00449">
    <property type="entry name" value="RASTRNSFRMNG"/>
</dbReference>
<dbReference type="PROSITE" id="PS51421">
    <property type="entry name" value="RAS"/>
    <property type="match status" value="1"/>
</dbReference>
<dbReference type="GO" id="GO:0046872">
    <property type="term" value="F:metal ion binding"/>
    <property type="evidence" value="ECO:0007669"/>
    <property type="project" value="UniProtKB-KW"/>
</dbReference>
<dbReference type="VEuPathDB" id="AmoebaDB:EIN_064770"/>
<name>A0A0A1TV84_ENTIV</name>
<dbReference type="Pfam" id="PF00071">
    <property type="entry name" value="Ras"/>
    <property type="match status" value="1"/>
</dbReference>
<dbReference type="SUPFAM" id="SSF52540">
    <property type="entry name" value="P-loop containing nucleoside triphosphate hydrolases"/>
    <property type="match status" value="1"/>
</dbReference>
<dbReference type="KEGG" id="eiv:EIN_064770"/>
<evidence type="ECO:0000256" key="1">
    <source>
        <dbReference type="ARBA" id="ARBA00001946"/>
    </source>
</evidence>
<dbReference type="GO" id="GO:0007264">
    <property type="term" value="P:small GTPase-mediated signal transduction"/>
    <property type="evidence" value="ECO:0007669"/>
    <property type="project" value="InterPro"/>
</dbReference>
<evidence type="ECO:0000256" key="11">
    <source>
        <dbReference type="ARBA" id="ARBA00023134"/>
    </source>
</evidence>
<evidence type="ECO:0000256" key="6">
    <source>
        <dbReference type="ARBA" id="ARBA00022481"/>
    </source>
</evidence>
<evidence type="ECO:0000256" key="12">
    <source>
        <dbReference type="ARBA" id="ARBA00023136"/>
    </source>
</evidence>
<evidence type="ECO:0000256" key="5">
    <source>
        <dbReference type="ARBA" id="ARBA00011984"/>
    </source>
</evidence>
<organism evidence="16 17">
    <name type="scientific">Entamoeba invadens IP1</name>
    <dbReference type="NCBI Taxonomy" id="370355"/>
    <lineage>
        <taxon>Eukaryota</taxon>
        <taxon>Amoebozoa</taxon>
        <taxon>Evosea</taxon>
        <taxon>Archamoebae</taxon>
        <taxon>Mastigamoebida</taxon>
        <taxon>Entamoebidae</taxon>
        <taxon>Entamoeba</taxon>
    </lineage>
</organism>
<comment type="subcellular location">
    <subcellularLocation>
        <location evidence="2">Cytoplasm</location>
        <location evidence="2">Cytoskeleton</location>
    </subcellularLocation>
    <subcellularLocation>
        <location evidence="3">Membrane</location>
    </subcellularLocation>
</comment>
<dbReference type="Gene3D" id="3.40.50.300">
    <property type="entry name" value="P-loop containing nucleotide triphosphate hydrolases"/>
    <property type="match status" value="1"/>
</dbReference>
<dbReference type="SMART" id="SM00173">
    <property type="entry name" value="RAS"/>
    <property type="match status" value="1"/>
</dbReference>
<gene>
    <name evidence="16" type="ORF">EIN_064770</name>
</gene>
<keyword evidence="12" id="KW-0472">Membrane</keyword>
<dbReference type="InterPro" id="IPR001806">
    <property type="entry name" value="Small_GTPase"/>
</dbReference>
<evidence type="ECO:0000256" key="2">
    <source>
        <dbReference type="ARBA" id="ARBA00004245"/>
    </source>
</evidence>
<dbReference type="OMA" id="TPELGIK"/>
<dbReference type="PROSITE" id="PS51419">
    <property type="entry name" value="RAB"/>
    <property type="match status" value="1"/>
</dbReference>
<keyword evidence="11" id="KW-0342">GTP-binding</keyword>
<keyword evidence="13" id="KW-0963">Cytoplasm</keyword>
<dbReference type="SMART" id="SM00175">
    <property type="entry name" value="RAB"/>
    <property type="match status" value="1"/>
</dbReference>
<dbReference type="RefSeq" id="XP_004183588.1">
    <property type="nucleotide sequence ID" value="XM_004183540.1"/>
</dbReference>
<keyword evidence="17" id="KW-1185">Reference proteome</keyword>
<dbReference type="GO" id="GO:0005856">
    <property type="term" value="C:cytoskeleton"/>
    <property type="evidence" value="ECO:0007669"/>
    <property type="project" value="UniProtKB-SubCell"/>
</dbReference>
<evidence type="ECO:0000256" key="3">
    <source>
        <dbReference type="ARBA" id="ARBA00004370"/>
    </source>
</evidence>
<evidence type="ECO:0000313" key="17">
    <source>
        <dbReference type="Proteomes" id="UP000014680"/>
    </source>
</evidence>
<evidence type="ECO:0000256" key="10">
    <source>
        <dbReference type="ARBA" id="ARBA00022842"/>
    </source>
</evidence>
<evidence type="ECO:0000256" key="4">
    <source>
        <dbReference type="ARBA" id="ARBA00010142"/>
    </source>
</evidence>
<evidence type="ECO:0000256" key="8">
    <source>
        <dbReference type="ARBA" id="ARBA00022741"/>
    </source>
</evidence>
<sequence length="200" mass="22099">MATEKKGDASCPIKVVVVGDGTVGKTCLLISYIKNSFPRTYLPTVFDNYLTTVKFKKQNISMELWDTAGQEEFDRIRPLSYKDTDVFILCFAVDNDRSIKNLTSKWVPEVKHHCASGKLLVVGTKTDLRSSAEHQLKLQQSGGSFVTAAEGEELATKIGAIGFCECSALTQDGLHEVFNKAIEATLNIKDVKEKKICCLL</sequence>
<keyword evidence="15" id="KW-0636">Prenylation</keyword>
<evidence type="ECO:0000256" key="7">
    <source>
        <dbReference type="ARBA" id="ARBA00022723"/>
    </source>
</evidence>
<proteinExistence type="inferred from homology"/>